<dbReference type="InterPro" id="IPR000014">
    <property type="entry name" value="PAS"/>
</dbReference>
<protein>
    <recommendedName>
        <fullName evidence="2">histidine kinase</fullName>
        <ecNumber evidence="2">2.7.13.3</ecNumber>
    </recommendedName>
</protein>
<evidence type="ECO:0000256" key="2">
    <source>
        <dbReference type="ARBA" id="ARBA00012438"/>
    </source>
</evidence>
<dbReference type="RefSeq" id="WP_106198396.1">
    <property type="nucleotide sequence ID" value="NZ_QGHD01000001.1"/>
</dbReference>
<evidence type="ECO:0000256" key="5">
    <source>
        <dbReference type="ARBA" id="ARBA00022777"/>
    </source>
</evidence>
<dbReference type="InterPro" id="IPR005467">
    <property type="entry name" value="His_kinase_dom"/>
</dbReference>
<dbReference type="InterPro" id="IPR003661">
    <property type="entry name" value="HisK_dim/P_dom"/>
</dbReference>
<evidence type="ECO:0000256" key="4">
    <source>
        <dbReference type="ARBA" id="ARBA00022679"/>
    </source>
</evidence>
<keyword evidence="7 8" id="KW-0472">Membrane</keyword>
<sequence length="554" mass="61629">MKEKLSFSLFYVGLLSAVIAMLLTAGAFRTSVSTQTQFDLKQQGAIISSAYALMHSPDELKNFATSSLRITLISPTGNVLFESDAKANKMGSHLSRIEVQSAIKNGEGSSYRESQTLETDVYYYAKLLSDGNVLRLAIRKATAYAMLSGVYPKLAILLVAILLFSLFMAHILSSRFVEPIRKLAENLDAVKFPEGDMVYKEFAPFVRELKRERDNTEREMARLKFERNRFHTLIEDMSEGMILLDAKNEVVLVNGVAREMFHTEGDFTGRNVRCFSQNAELIHAVETAAGGKKDDAEIQLFGKDIRVIASPVFVSGEVSGVIIILLDVTEKKNLSDLREKFTANVSHELKTPLTSIAGYAEMIETGIAKPEDISGFAARIHKESKRLLTLTNDIMKLSELDELSPNAIQLEKVNVSDVLREIVSALESLADKRRIQIALPAENFFILGDRNKLYEMFYNLISNAIRYNKDGGSVKVVYEKNAVIVEDSGMGIAEEHLPHIFERFYRADKSRSKETGGTGLGLAIVKHIAELHHAKVSVTSKLGEGSKFKILLNA</sequence>
<dbReference type="Gene3D" id="1.10.287.130">
    <property type="match status" value="1"/>
</dbReference>
<dbReference type="EC" id="2.7.13.3" evidence="2"/>
<dbReference type="SUPFAM" id="SSF55785">
    <property type="entry name" value="PYP-like sensor domain (PAS domain)"/>
    <property type="match status" value="1"/>
</dbReference>
<feature type="transmembrane region" description="Helical" evidence="8">
    <location>
        <begin position="7"/>
        <end position="28"/>
    </location>
</feature>
<dbReference type="InterPro" id="IPR036890">
    <property type="entry name" value="HATPase_C_sf"/>
</dbReference>
<feature type="transmembrane region" description="Helical" evidence="8">
    <location>
        <begin position="154"/>
        <end position="172"/>
    </location>
</feature>
<dbReference type="Gene3D" id="3.30.565.10">
    <property type="entry name" value="Histidine kinase-like ATPase, C-terminal domain"/>
    <property type="match status" value="1"/>
</dbReference>
<accession>A0ABX5LRY1</accession>
<keyword evidence="3" id="KW-0597">Phosphoprotein</keyword>
<keyword evidence="6" id="KW-0902">Two-component regulatory system</keyword>
<dbReference type="CDD" id="cd00075">
    <property type="entry name" value="HATPase"/>
    <property type="match status" value="1"/>
</dbReference>
<evidence type="ECO:0000256" key="1">
    <source>
        <dbReference type="ARBA" id="ARBA00000085"/>
    </source>
</evidence>
<dbReference type="InterPro" id="IPR004358">
    <property type="entry name" value="Sig_transdc_His_kin-like_C"/>
</dbReference>
<keyword evidence="4" id="KW-0808">Transferase</keyword>
<evidence type="ECO:0000256" key="3">
    <source>
        <dbReference type="ARBA" id="ARBA00022553"/>
    </source>
</evidence>
<dbReference type="SUPFAM" id="SSF47384">
    <property type="entry name" value="Homodimeric domain of signal transducing histidine kinase"/>
    <property type="match status" value="1"/>
</dbReference>
<evidence type="ECO:0000313" key="11">
    <source>
        <dbReference type="Proteomes" id="UP000245523"/>
    </source>
</evidence>
<dbReference type="PANTHER" id="PTHR45453">
    <property type="entry name" value="PHOSPHATE REGULON SENSOR PROTEIN PHOR"/>
    <property type="match status" value="1"/>
</dbReference>
<organism evidence="10 11">
    <name type="scientific">Hallerella porci</name>
    <dbReference type="NCBI Taxonomy" id="1945871"/>
    <lineage>
        <taxon>Bacteria</taxon>
        <taxon>Pseudomonadati</taxon>
        <taxon>Fibrobacterota</taxon>
        <taxon>Fibrobacteria</taxon>
        <taxon>Fibrobacterales</taxon>
        <taxon>Fibrobacteraceae</taxon>
        <taxon>Hallerella</taxon>
    </lineage>
</organism>
<dbReference type="PANTHER" id="PTHR45453:SF1">
    <property type="entry name" value="PHOSPHATE REGULON SENSOR PROTEIN PHOR"/>
    <property type="match status" value="1"/>
</dbReference>
<comment type="caution">
    <text evidence="10">The sequence shown here is derived from an EMBL/GenBank/DDBJ whole genome shotgun (WGS) entry which is preliminary data.</text>
</comment>
<dbReference type="Pfam" id="PF02518">
    <property type="entry name" value="HATPase_c"/>
    <property type="match status" value="1"/>
</dbReference>
<keyword evidence="8" id="KW-0812">Transmembrane</keyword>
<dbReference type="InterPro" id="IPR036097">
    <property type="entry name" value="HisK_dim/P_sf"/>
</dbReference>
<evidence type="ECO:0000256" key="7">
    <source>
        <dbReference type="ARBA" id="ARBA00023136"/>
    </source>
</evidence>
<dbReference type="Pfam" id="PF00512">
    <property type="entry name" value="HisKA"/>
    <property type="match status" value="1"/>
</dbReference>
<keyword evidence="5 10" id="KW-0418">Kinase</keyword>
<dbReference type="InterPro" id="IPR035965">
    <property type="entry name" value="PAS-like_dom_sf"/>
</dbReference>
<name>A0ABX5LRY1_9BACT</name>
<dbReference type="PRINTS" id="PR00344">
    <property type="entry name" value="BCTRLSENSOR"/>
</dbReference>
<dbReference type="InterPro" id="IPR003594">
    <property type="entry name" value="HATPase_dom"/>
</dbReference>
<dbReference type="Gene3D" id="3.30.450.20">
    <property type="entry name" value="PAS domain"/>
    <property type="match status" value="1"/>
</dbReference>
<dbReference type="SUPFAM" id="SSF55874">
    <property type="entry name" value="ATPase domain of HSP90 chaperone/DNA topoisomerase II/histidine kinase"/>
    <property type="match status" value="1"/>
</dbReference>
<dbReference type="EMBL" id="QGHD01000001">
    <property type="protein sequence ID" value="PWL04043.1"/>
    <property type="molecule type" value="Genomic_DNA"/>
</dbReference>
<dbReference type="PROSITE" id="PS50109">
    <property type="entry name" value="HIS_KIN"/>
    <property type="match status" value="1"/>
</dbReference>
<dbReference type="Proteomes" id="UP000245523">
    <property type="component" value="Unassembled WGS sequence"/>
</dbReference>
<dbReference type="CDD" id="cd00082">
    <property type="entry name" value="HisKA"/>
    <property type="match status" value="1"/>
</dbReference>
<evidence type="ECO:0000256" key="8">
    <source>
        <dbReference type="SAM" id="Phobius"/>
    </source>
</evidence>
<feature type="domain" description="Histidine kinase" evidence="9">
    <location>
        <begin position="344"/>
        <end position="554"/>
    </location>
</feature>
<dbReference type="InterPro" id="IPR050351">
    <property type="entry name" value="BphY/WalK/GraS-like"/>
</dbReference>
<dbReference type="Pfam" id="PF13188">
    <property type="entry name" value="PAS_8"/>
    <property type="match status" value="1"/>
</dbReference>
<reference evidence="10 11" key="1">
    <citation type="submission" date="2018-05" db="EMBL/GenBank/DDBJ databases">
        <title>Animal gut microbial communities from fecal samples from Wisconsin, USA.</title>
        <authorList>
            <person name="Neumann A."/>
        </authorList>
    </citation>
    <scope>NUCLEOTIDE SEQUENCE [LARGE SCALE GENOMIC DNA]</scope>
    <source>
        <strain evidence="10 11">UWS4</strain>
    </source>
</reference>
<dbReference type="GO" id="GO:0016301">
    <property type="term" value="F:kinase activity"/>
    <property type="evidence" value="ECO:0007669"/>
    <property type="project" value="UniProtKB-KW"/>
</dbReference>
<keyword evidence="8" id="KW-1133">Transmembrane helix</keyword>
<comment type="catalytic activity">
    <reaction evidence="1">
        <text>ATP + protein L-histidine = ADP + protein N-phospho-L-histidine.</text>
        <dbReference type="EC" id="2.7.13.3"/>
    </reaction>
</comment>
<evidence type="ECO:0000259" key="9">
    <source>
        <dbReference type="PROSITE" id="PS50109"/>
    </source>
</evidence>
<evidence type="ECO:0000313" key="10">
    <source>
        <dbReference type="EMBL" id="PWL04043.1"/>
    </source>
</evidence>
<gene>
    <name evidence="10" type="ORF">B0H50_10154</name>
</gene>
<keyword evidence="11" id="KW-1185">Reference proteome</keyword>
<proteinExistence type="predicted"/>
<evidence type="ECO:0000256" key="6">
    <source>
        <dbReference type="ARBA" id="ARBA00023012"/>
    </source>
</evidence>
<dbReference type="SMART" id="SM00387">
    <property type="entry name" value="HATPase_c"/>
    <property type="match status" value="1"/>
</dbReference>
<dbReference type="SMART" id="SM00388">
    <property type="entry name" value="HisKA"/>
    <property type="match status" value="1"/>
</dbReference>